<dbReference type="InterPro" id="IPR013740">
    <property type="entry name" value="Redoxin"/>
</dbReference>
<dbReference type="PANTHER" id="PTHR43640:SF1">
    <property type="entry name" value="THIOREDOXIN-DEPENDENT PEROXIREDOXIN"/>
    <property type="match status" value="1"/>
</dbReference>
<accession>A0A7V8V9T6</accession>
<evidence type="ECO:0000313" key="3">
    <source>
        <dbReference type="Proteomes" id="UP000551616"/>
    </source>
</evidence>
<dbReference type="SUPFAM" id="SSF52833">
    <property type="entry name" value="Thioredoxin-like"/>
    <property type="match status" value="1"/>
</dbReference>
<dbReference type="Gene3D" id="3.40.30.10">
    <property type="entry name" value="Glutaredoxin"/>
    <property type="match status" value="1"/>
</dbReference>
<comment type="caution">
    <text evidence="2">The sequence shown here is derived from an EMBL/GenBank/DDBJ whole genome shotgun (WGS) entry which is preliminary data.</text>
</comment>
<sequence>MLVNVIHEFGSYFPIDCRIIERMKMTRVFSLLFSVFITLSTLQAGEYNPVLEIGDAVQQWEDFPGIDGDTHSWSDLKDKQAVVIVFTCNTCPYAVDYEDRIKKLAKKWDGDDRVAMIAVNSNLIDEDSLDAMKEKAQALKFTFPYLKDEKQELGKAWGATRTPEFFVIDGQRKVVYMGALDNDTNASKATINYVNQAVEATLAGKVPDVQETVAIGCNIRYKRSRR</sequence>
<dbReference type="Pfam" id="PF08534">
    <property type="entry name" value="Redoxin"/>
    <property type="match status" value="1"/>
</dbReference>
<dbReference type="InterPro" id="IPR013766">
    <property type="entry name" value="Thioredoxin_domain"/>
</dbReference>
<dbReference type="PROSITE" id="PS51352">
    <property type="entry name" value="THIOREDOXIN_2"/>
    <property type="match status" value="1"/>
</dbReference>
<dbReference type="AlphaFoldDB" id="A0A7V8V9T6"/>
<dbReference type="PANTHER" id="PTHR43640">
    <property type="entry name" value="OS07G0260300 PROTEIN"/>
    <property type="match status" value="1"/>
</dbReference>
<name>A0A7V8V9T6_9BACT</name>
<dbReference type="GO" id="GO:0016491">
    <property type="term" value="F:oxidoreductase activity"/>
    <property type="evidence" value="ECO:0007669"/>
    <property type="project" value="InterPro"/>
</dbReference>
<dbReference type="InterPro" id="IPR036249">
    <property type="entry name" value="Thioredoxin-like_sf"/>
</dbReference>
<organism evidence="2 3">
    <name type="scientific">Bremerella alba</name>
    <dbReference type="NCBI Taxonomy" id="980252"/>
    <lineage>
        <taxon>Bacteria</taxon>
        <taxon>Pseudomonadati</taxon>
        <taxon>Planctomycetota</taxon>
        <taxon>Planctomycetia</taxon>
        <taxon>Pirellulales</taxon>
        <taxon>Pirellulaceae</taxon>
        <taxon>Bremerella</taxon>
    </lineage>
</organism>
<dbReference type="InterPro" id="IPR047262">
    <property type="entry name" value="PRX-like1"/>
</dbReference>
<dbReference type="CDD" id="cd02969">
    <property type="entry name" value="PRX_like1"/>
    <property type="match status" value="1"/>
</dbReference>
<reference evidence="2 3" key="1">
    <citation type="submission" date="2020-05" db="EMBL/GenBank/DDBJ databases">
        <title>Bremerella alba sp. nov., a novel planctomycete isolated from the surface of the macroalga Fucus spiralis.</title>
        <authorList>
            <person name="Godinho O."/>
            <person name="Botelho R."/>
            <person name="Albuquerque L."/>
            <person name="Wiegand S."/>
            <person name="Da Costa M.S."/>
            <person name="Lobo-Da-Cunha A."/>
            <person name="Jogler C."/>
            <person name="Lage O.M."/>
        </authorList>
    </citation>
    <scope>NUCLEOTIDE SEQUENCE [LARGE SCALE GENOMIC DNA]</scope>
    <source>
        <strain evidence="2 3">FF15</strain>
    </source>
</reference>
<dbReference type="EMBL" id="JABRWO010000016">
    <property type="protein sequence ID" value="MBA2117573.1"/>
    <property type="molecule type" value="Genomic_DNA"/>
</dbReference>
<feature type="domain" description="Thioredoxin" evidence="1">
    <location>
        <begin position="51"/>
        <end position="199"/>
    </location>
</feature>
<proteinExistence type="predicted"/>
<protein>
    <recommendedName>
        <fullName evidence="1">Thioredoxin domain-containing protein</fullName>
    </recommendedName>
</protein>
<dbReference type="Proteomes" id="UP000551616">
    <property type="component" value="Unassembled WGS sequence"/>
</dbReference>
<keyword evidence="3" id="KW-1185">Reference proteome</keyword>
<evidence type="ECO:0000259" key="1">
    <source>
        <dbReference type="PROSITE" id="PS51352"/>
    </source>
</evidence>
<gene>
    <name evidence="2" type="ORF">HOV93_47720</name>
</gene>
<evidence type="ECO:0000313" key="2">
    <source>
        <dbReference type="EMBL" id="MBA2117573.1"/>
    </source>
</evidence>